<comment type="caution">
    <text evidence="1">The sequence shown here is derived from an EMBL/GenBank/DDBJ whole genome shotgun (WGS) entry which is preliminary data.</text>
</comment>
<reference evidence="1" key="1">
    <citation type="submission" date="2021-02" db="EMBL/GenBank/DDBJ databases">
        <authorList>
            <person name="Nowell W R."/>
        </authorList>
    </citation>
    <scope>NUCLEOTIDE SEQUENCE</scope>
</reference>
<dbReference type="Proteomes" id="UP000663868">
    <property type="component" value="Unassembled WGS sequence"/>
</dbReference>
<accession>A0A820QBM7</accession>
<evidence type="ECO:0000313" key="2">
    <source>
        <dbReference type="Proteomes" id="UP000663868"/>
    </source>
</evidence>
<sequence length="43" mass="4976">MNTDQLAKDIFKKFFQTLVDNDSLKITNNIEQTKAQAMIVVYP</sequence>
<gene>
    <name evidence="1" type="ORF">KXQ929_LOCUS51945</name>
</gene>
<organism evidence="1 2">
    <name type="scientific">Adineta steineri</name>
    <dbReference type="NCBI Taxonomy" id="433720"/>
    <lineage>
        <taxon>Eukaryota</taxon>
        <taxon>Metazoa</taxon>
        <taxon>Spiralia</taxon>
        <taxon>Gnathifera</taxon>
        <taxon>Rotifera</taxon>
        <taxon>Eurotatoria</taxon>
        <taxon>Bdelloidea</taxon>
        <taxon>Adinetida</taxon>
        <taxon>Adinetidae</taxon>
        <taxon>Adineta</taxon>
    </lineage>
</organism>
<name>A0A820QBM7_9BILA</name>
<proteinExistence type="predicted"/>
<dbReference type="AlphaFoldDB" id="A0A820QBM7"/>
<evidence type="ECO:0000313" key="1">
    <source>
        <dbReference type="EMBL" id="CAF4416935.1"/>
    </source>
</evidence>
<protein>
    <submittedName>
        <fullName evidence="1">Uncharacterized protein</fullName>
    </submittedName>
</protein>
<feature type="non-terminal residue" evidence="1">
    <location>
        <position position="43"/>
    </location>
</feature>
<dbReference type="EMBL" id="CAJOBB010026576">
    <property type="protein sequence ID" value="CAF4416935.1"/>
    <property type="molecule type" value="Genomic_DNA"/>
</dbReference>